<dbReference type="Gene3D" id="3.60.10.10">
    <property type="entry name" value="Endonuclease/exonuclease/phosphatase"/>
    <property type="match status" value="1"/>
</dbReference>
<dbReference type="SUPFAM" id="SSF56219">
    <property type="entry name" value="DNase I-like"/>
    <property type="match status" value="1"/>
</dbReference>
<gene>
    <name evidence="2" type="primary">LOC106470807</name>
</gene>
<name>A0ABM1BQQ9_LIMPO</name>
<keyword evidence="1" id="KW-1185">Reference proteome</keyword>
<dbReference type="RefSeq" id="XP_013786828.1">
    <property type="nucleotide sequence ID" value="XM_013931374.1"/>
</dbReference>
<dbReference type="PANTHER" id="PTHR23227">
    <property type="entry name" value="BUCENTAUR RELATED"/>
    <property type="match status" value="1"/>
</dbReference>
<evidence type="ECO:0000313" key="1">
    <source>
        <dbReference type="Proteomes" id="UP000694941"/>
    </source>
</evidence>
<dbReference type="GeneID" id="106470807"/>
<reference evidence="2" key="1">
    <citation type="submission" date="2025-08" db="UniProtKB">
        <authorList>
            <consortium name="RefSeq"/>
        </authorList>
    </citation>
    <scope>IDENTIFICATION</scope>
    <source>
        <tissue evidence="2">Muscle</tissue>
    </source>
</reference>
<dbReference type="Proteomes" id="UP000694941">
    <property type="component" value="Unplaced"/>
</dbReference>
<organism evidence="1 2">
    <name type="scientific">Limulus polyphemus</name>
    <name type="common">Atlantic horseshoe crab</name>
    <dbReference type="NCBI Taxonomy" id="6850"/>
    <lineage>
        <taxon>Eukaryota</taxon>
        <taxon>Metazoa</taxon>
        <taxon>Ecdysozoa</taxon>
        <taxon>Arthropoda</taxon>
        <taxon>Chelicerata</taxon>
        <taxon>Merostomata</taxon>
        <taxon>Xiphosura</taxon>
        <taxon>Limulidae</taxon>
        <taxon>Limulus</taxon>
    </lineage>
</organism>
<evidence type="ECO:0000313" key="2">
    <source>
        <dbReference type="RefSeq" id="XP_013786828.1"/>
    </source>
</evidence>
<sequence>MTRYKLDILGLAEMRWSGCGRSQSEEVTILWPGHEQQAVNGVGMMISKTADKALVEWKPVDERILTARFVTSQSRLTIVQSYAPTETADEVVKDSFYERLQETVDGVHRYDILMVMGDFNTKMSPERINGMVGPFASSPVTNENGDRFRTFSNVNGLCIGNSFFQHKRIHRWTWRSPDGQIKNEIDYICISKRWV</sequence>
<proteinExistence type="predicted"/>
<accession>A0ABM1BQQ9</accession>
<dbReference type="InterPro" id="IPR027124">
    <property type="entry name" value="Swc5/CFDP1/2"/>
</dbReference>
<dbReference type="InterPro" id="IPR036691">
    <property type="entry name" value="Endo/exonu/phosph_ase_sf"/>
</dbReference>
<dbReference type="CDD" id="cd09076">
    <property type="entry name" value="L1-EN"/>
    <property type="match status" value="1"/>
</dbReference>
<protein>
    <submittedName>
        <fullName evidence="2">Craniofacial development protein 2-like</fullName>
    </submittedName>
</protein>
<dbReference type="PANTHER" id="PTHR23227:SF67">
    <property type="entry name" value="CRANIOFACIAL DEVELOPMENT PROTEIN 2-LIKE"/>
    <property type="match status" value="1"/>
</dbReference>